<proteinExistence type="predicted"/>
<dbReference type="SUPFAM" id="SSF89392">
    <property type="entry name" value="Prokaryotic lipoproteins and lipoprotein localization factors"/>
    <property type="match status" value="1"/>
</dbReference>
<gene>
    <name evidence="2" type="ORF">MNQ99_02985</name>
</gene>
<dbReference type="InterPro" id="IPR029046">
    <property type="entry name" value="LolA/LolB/LppX"/>
</dbReference>
<keyword evidence="3" id="KW-1185">Reference proteome</keyword>
<keyword evidence="1" id="KW-0732">Signal</keyword>
<dbReference type="PANTHER" id="PTHR37507:SF2">
    <property type="entry name" value="SPORULATION PROTEIN YDCC"/>
    <property type="match status" value="1"/>
</dbReference>
<dbReference type="EMBL" id="CP093326">
    <property type="protein sequence ID" value="UNK46350.1"/>
    <property type="molecule type" value="Genomic_DNA"/>
</dbReference>
<organism evidence="2 3">
    <name type="scientific">Arthrobacter sulfonylureivorans</name>
    <dbReference type="NCBI Taxonomy" id="2486855"/>
    <lineage>
        <taxon>Bacteria</taxon>
        <taxon>Bacillati</taxon>
        <taxon>Actinomycetota</taxon>
        <taxon>Actinomycetes</taxon>
        <taxon>Micrococcales</taxon>
        <taxon>Micrococcaceae</taxon>
        <taxon>Arthrobacter</taxon>
    </lineage>
</organism>
<sequence length="365" mass="37947">MAGTWKRWLPAAVVPAVIAGGVLTGSLQANAAADLPDKTPQQLLEMAAGSDVRELSGTVEQDSALGLPELPQDKPAGEGGQVADALALLTGSHAARVYLDGPDRVRLQLFDRFAERDLIRNGAEAWFYSSKKNEAVHLTLPAGKGDTSDGGASPQAEAYTPQRLAEQLLQSITPESKVSVGDDTSVAGRSAYQLVVEPNSTETLVGSMVVAIDAETGLPLNVQVQARGQQEPAFRLGYTKLSLGAPDAGLFDFTPPAGATVTEHAVPQHSPKAEKPHLKGNNDGGAGVRDQVTKHGSGWETVTEVPAAALPDGWADSPLLAQATEAVDGGRLISTSLVNVYLTDDGRVFAGSVPLGQLQAAAEGR</sequence>
<evidence type="ECO:0000313" key="3">
    <source>
        <dbReference type="Proteomes" id="UP000829069"/>
    </source>
</evidence>
<protein>
    <recommendedName>
        <fullName evidence="4">MucB/RseB N-terminal domain-containing protein</fullName>
    </recommendedName>
</protein>
<feature type="chain" id="PRO_5046093004" description="MucB/RseB N-terminal domain-containing protein" evidence="1">
    <location>
        <begin position="32"/>
        <end position="365"/>
    </location>
</feature>
<accession>A0ABY3W7Q5</accession>
<feature type="signal peptide" evidence="1">
    <location>
        <begin position="1"/>
        <end position="31"/>
    </location>
</feature>
<dbReference type="InterPro" id="IPR052944">
    <property type="entry name" value="Sporulation_related"/>
</dbReference>
<dbReference type="PANTHER" id="PTHR37507">
    <property type="entry name" value="SPORULATION PROTEIN YDCC"/>
    <property type="match status" value="1"/>
</dbReference>
<name>A0ABY3W7Q5_9MICC</name>
<dbReference type="RefSeq" id="WP_241914390.1">
    <property type="nucleotide sequence ID" value="NZ_CP093326.1"/>
</dbReference>
<evidence type="ECO:0000256" key="1">
    <source>
        <dbReference type="SAM" id="SignalP"/>
    </source>
</evidence>
<evidence type="ECO:0000313" key="2">
    <source>
        <dbReference type="EMBL" id="UNK46350.1"/>
    </source>
</evidence>
<dbReference type="Gene3D" id="2.50.20.10">
    <property type="entry name" value="Lipoprotein localisation LolA/LolB/LppX"/>
    <property type="match status" value="1"/>
</dbReference>
<reference evidence="2 3" key="1">
    <citation type="submission" date="2022-03" db="EMBL/GenBank/DDBJ databases">
        <title>Isotopic signatures of nitrous oxide derived from detoxification processes.</title>
        <authorList>
            <person name="Behrendt U."/>
            <person name="Buchen C."/>
            <person name="Well R."/>
            <person name="Ulrich A."/>
            <person name="Rohe L."/>
            <person name="Kolb S."/>
            <person name="Schloter M."/>
            <person name="Horn M.A."/>
            <person name="Augustin J."/>
        </authorList>
    </citation>
    <scope>NUCLEOTIDE SEQUENCE [LARGE SCALE GENOMIC DNA]</scope>
    <source>
        <strain evidence="2 3">S4-C24</strain>
    </source>
</reference>
<dbReference type="Proteomes" id="UP000829069">
    <property type="component" value="Chromosome"/>
</dbReference>
<evidence type="ECO:0008006" key="4">
    <source>
        <dbReference type="Google" id="ProtNLM"/>
    </source>
</evidence>